<dbReference type="Pfam" id="PF02322">
    <property type="entry name" value="Cyt_bd_oxida_II"/>
    <property type="match status" value="1"/>
</dbReference>
<protein>
    <submittedName>
        <fullName evidence="8">Cytochrome bd oxidase subunit II</fullName>
    </submittedName>
</protein>
<feature type="transmembrane region" description="Helical" evidence="7">
    <location>
        <begin position="152"/>
        <end position="172"/>
    </location>
</feature>
<comment type="similarity">
    <text evidence="2">Belongs to the cytochrome ubiquinol oxidase subunit 2 family.</text>
</comment>
<sequence>MNVVWLLILGFILVGYFVLEGFVLGAGVLLGRYGTREDNDVSVAAFAPFVLANEVWLVAVAGVLMGAFPVVEGEIISGLYPFVVAGLIGWVVRDAGLWFRLRDSSPAWRRLWARAITAGSGLLIVAWGFALGNLLLGMPTFPLSAGALFDPYAVIWGVTLPALIVVHGAVFLTRRLPERLSVEVRRLGVRAVGIALVLVGAATAIGVVAGYASRGWAGVLGMFPLFGAVAAMWLIRQRPFDGSTGLFVLSAAAVCAPVLAVGLGTAPELVSHAAGGRTLTVLALYGIAALVFVVAVQVWAWRKFDRRVKEGSVSFF</sequence>
<evidence type="ECO:0000256" key="7">
    <source>
        <dbReference type="SAM" id="Phobius"/>
    </source>
</evidence>
<feature type="transmembrane region" description="Helical" evidence="7">
    <location>
        <begin position="6"/>
        <end position="31"/>
    </location>
</feature>
<dbReference type="GO" id="GO:0070069">
    <property type="term" value="C:cytochrome complex"/>
    <property type="evidence" value="ECO:0007669"/>
    <property type="project" value="TreeGrafter"/>
</dbReference>
<feature type="transmembrane region" description="Helical" evidence="7">
    <location>
        <begin position="111"/>
        <end position="132"/>
    </location>
</feature>
<keyword evidence="6 7" id="KW-0472">Membrane</keyword>
<proteinExistence type="inferred from homology"/>
<keyword evidence="3" id="KW-1003">Cell membrane</keyword>
<dbReference type="Proteomes" id="UP000606172">
    <property type="component" value="Unassembled WGS sequence"/>
</dbReference>
<feature type="transmembrane region" description="Helical" evidence="7">
    <location>
        <begin position="278"/>
        <end position="301"/>
    </location>
</feature>
<feature type="transmembrane region" description="Helical" evidence="7">
    <location>
        <begin position="217"/>
        <end position="235"/>
    </location>
</feature>
<evidence type="ECO:0000313" key="9">
    <source>
        <dbReference type="Proteomes" id="UP000606172"/>
    </source>
</evidence>
<evidence type="ECO:0000256" key="4">
    <source>
        <dbReference type="ARBA" id="ARBA00022692"/>
    </source>
</evidence>
<comment type="caution">
    <text evidence="8">The sequence shown here is derived from an EMBL/GenBank/DDBJ whole genome shotgun (WGS) entry which is preliminary data.</text>
</comment>
<organism evidence="8 9">
    <name type="scientific">Sinosporangium siamense</name>
    <dbReference type="NCBI Taxonomy" id="1367973"/>
    <lineage>
        <taxon>Bacteria</taxon>
        <taxon>Bacillati</taxon>
        <taxon>Actinomycetota</taxon>
        <taxon>Actinomycetes</taxon>
        <taxon>Streptosporangiales</taxon>
        <taxon>Streptosporangiaceae</taxon>
        <taxon>Sinosporangium</taxon>
    </lineage>
</organism>
<dbReference type="GO" id="GO:0019646">
    <property type="term" value="P:aerobic electron transport chain"/>
    <property type="evidence" value="ECO:0007669"/>
    <property type="project" value="TreeGrafter"/>
</dbReference>
<feature type="transmembrane region" description="Helical" evidence="7">
    <location>
        <begin position="192"/>
        <end position="211"/>
    </location>
</feature>
<gene>
    <name evidence="8" type="primary">cydB_2</name>
    <name evidence="8" type="ORF">Ssi02_52930</name>
</gene>
<evidence type="ECO:0000256" key="3">
    <source>
        <dbReference type="ARBA" id="ARBA00022475"/>
    </source>
</evidence>
<dbReference type="GO" id="GO:0016682">
    <property type="term" value="F:oxidoreductase activity, acting on diphenols and related substances as donors, oxygen as acceptor"/>
    <property type="evidence" value="ECO:0007669"/>
    <property type="project" value="TreeGrafter"/>
</dbReference>
<dbReference type="EMBL" id="BOOW01000032">
    <property type="protein sequence ID" value="GII95062.1"/>
    <property type="molecule type" value="Genomic_DNA"/>
</dbReference>
<dbReference type="GO" id="GO:0005886">
    <property type="term" value="C:plasma membrane"/>
    <property type="evidence" value="ECO:0007669"/>
    <property type="project" value="UniProtKB-SubCell"/>
</dbReference>
<feature type="transmembrane region" description="Helical" evidence="7">
    <location>
        <begin position="247"/>
        <end position="266"/>
    </location>
</feature>
<dbReference type="RefSeq" id="WP_204030110.1">
    <property type="nucleotide sequence ID" value="NZ_BOOW01000032.1"/>
</dbReference>
<keyword evidence="9" id="KW-1185">Reference proteome</keyword>
<evidence type="ECO:0000256" key="6">
    <source>
        <dbReference type="ARBA" id="ARBA00023136"/>
    </source>
</evidence>
<evidence type="ECO:0000313" key="8">
    <source>
        <dbReference type="EMBL" id="GII95062.1"/>
    </source>
</evidence>
<keyword evidence="5 7" id="KW-1133">Transmembrane helix</keyword>
<dbReference type="GO" id="GO:0009055">
    <property type="term" value="F:electron transfer activity"/>
    <property type="evidence" value="ECO:0007669"/>
    <property type="project" value="TreeGrafter"/>
</dbReference>
<reference evidence="8" key="1">
    <citation type="submission" date="2021-01" db="EMBL/GenBank/DDBJ databases">
        <title>Whole genome shotgun sequence of Sinosporangium siamense NBRC 109515.</title>
        <authorList>
            <person name="Komaki H."/>
            <person name="Tamura T."/>
        </authorList>
    </citation>
    <scope>NUCLEOTIDE SEQUENCE</scope>
    <source>
        <strain evidence="8">NBRC 109515</strain>
    </source>
</reference>
<name>A0A919RJN6_9ACTN</name>
<dbReference type="AlphaFoldDB" id="A0A919RJN6"/>
<feature type="transmembrane region" description="Helical" evidence="7">
    <location>
        <begin position="43"/>
        <end position="67"/>
    </location>
</feature>
<evidence type="ECO:0000256" key="5">
    <source>
        <dbReference type="ARBA" id="ARBA00022989"/>
    </source>
</evidence>
<keyword evidence="4 7" id="KW-0812">Transmembrane</keyword>
<feature type="transmembrane region" description="Helical" evidence="7">
    <location>
        <begin position="79"/>
        <end position="99"/>
    </location>
</feature>
<comment type="subcellular location">
    <subcellularLocation>
        <location evidence="1">Cell membrane</location>
        <topology evidence="1">Multi-pass membrane protein</topology>
    </subcellularLocation>
</comment>
<dbReference type="InterPro" id="IPR003317">
    <property type="entry name" value="Cyt-d_oxidase_su2"/>
</dbReference>
<evidence type="ECO:0000256" key="1">
    <source>
        <dbReference type="ARBA" id="ARBA00004651"/>
    </source>
</evidence>
<dbReference type="PANTHER" id="PTHR43141:SF4">
    <property type="entry name" value="CYTOCHROME BD2 SUBUNIT II"/>
    <property type="match status" value="1"/>
</dbReference>
<accession>A0A919RJN6</accession>
<evidence type="ECO:0000256" key="2">
    <source>
        <dbReference type="ARBA" id="ARBA00007543"/>
    </source>
</evidence>
<dbReference type="PANTHER" id="PTHR43141">
    <property type="entry name" value="CYTOCHROME BD2 SUBUNIT II"/>
    <property type="match status" value="1"/>
</dbReference>